<dbReference type="Gene3D" id="1.10.238.10">
    <property type="entry name" value="EF-hand"/>
    <property type="match status" value="1"/>
</dbReference>
<dbReference type="GO" id="GO:0005509">
    <property type="term" value="F:calcium ion binding"/>
    <property type="evidence" value="ECO:0007669"/>
    <property type="project" value="InterPro"/>
</dbReference>
<evidence type="ECO:0000256" key="2">
    <source>
        <dbReference type="SAM" id="MobiDB-lite"/>
    </source>
</evidence>
<dbReference type="Pfam" id="PF13499">
    <property type="entry name" value="EF-hand_7"/>
    <property type="match status" value="1"/>
</dbReference>
<evidence type="ECO:0000259" key="3">
    <source>
        <dbReference type="PROSITE" id="PS50222"/>
    </source>
</evidence>
<evidence type="ECO:0000313" key="4">
    <source>
        <dbReference type="EMBL" id="KAK9814696.1"/>
    </source>
</evidence>
<accession>A0AAW1Q1T9</accession>
<keyword evidence="5" id="KW-1185">Reference proteome</keyword>
<dbReference type="EMBL" id="JALJOR010000007">
    <property type="protein sequence ID" value="KAK9814696.1"/>
    <property type="molecule type" value="Genomic_DNA"/>
</dbReference>
<feature type="region of interest" description="Disordered" evidence="2">
    <location>
        <begin position="1"/>
        <end position="32"/>
    </location>
</feature>
<reference evidence="4 5" key="1">
    <citation type="journal article" date="2024" name="Nat. Commun.">
        <title>Phylogenomics reveals the evolutionary origins of lichenization in chlorophyte algae.</title>
        <authorList>
            <person name="Puginier C."/>
            <person name="Libourel C."/>
            <person name="Otte J."/>
            <person name="Skaloud P."/>
            <person name="Haon M."/>
            <person name="Grisel S."/>
            <person name="Petersen M."/>
            <person name="Berrin J.G."/>
            <person name="Delaux P.M."/>
            <person name="Dal Grande F."/>
            <person name="Keller J."/>
        </authorList>
    </citation>
    <scope>NUCLEOTIDE SEQUENCE [LARGE SCALE GENOMIC DNA]</scope>
    <source>
        <strain evidence="4 5">SAG 2043</strain>
    </source>
</reference>
<dbReference type="InterPro" id="IPR002048">
    <property type="entry name" value="EF_hand_dom"/>
</dbReference>
<dbReference type="InterPro" id="IPR011992">
    <property type="entry name" value="EF-hand-dom_pair"/>
</dbReference>
<dbReference type="PROSITE" id="PS00018">
    <property type="entry name" value="EF_HAND_1"/>
    <property type="match status" value="1"/>
</dbReference>
<name>A0AAW1Q1T9_9CHLO</name>
<organism evidence="4 5">
    <name type="scientific">[Myrmecia] bisecta</name>
    <dbReference type="NCBI Taxonomy" id="41462"/>
    <lineage>
        <taxon>Eukaryota</taxon>
        <taxon>Viridiplantae</taxon>
        <taxon>Chlorophyta</taxon>
        <taxon>core chlorophytes</taxon>
        <taxon>Trebouxiophyceae</taxon>
        <taxon>Trebouxiales</taxon>
        <taxon>Trebouxiaceae</taxon>
        <taxon>Myrmecia</taxon>
    </lineage>
</organism>
<gene>
    <name evidence="4" type="ORF">WJX72_010034</name>
</gene>
<dbReference type="SMART" id="SM00054">
    <property type="entry name" value="EFh"/>
    <property type="match status" value="1"/>
</dbReference>
<comment type="caution">
    <text evidence="4">The sequence shown here is derived from an EMBL/GenBank/DDBJ whole genome shotgun (WGS) entry which is preliminary data.</text>
</comment>
<sequence length="255" mass="28196">MWQATRTDRLLTQATKGEPGPSQPSRDAGARRIDHATPPKQQAVLGQAEQELTEYCSHLPGSEESERCWTAFRYFEDKKHEAESGCEVEIKDGKVAEECAKLEHFEDFARQMIGGGSARNFVRTLFTLSNAERKQLARQIENLQGVGPAGSESSLSSMDLIVDSDVERERLIALFETADTNGDGVLNVAEFRAAMKSLGDELSGNSVAIIFDALDAHGNINVDQFITIVEAENVRSHTRDAKLLRALSRGFRNKK</sequence>
<dbReference type="PROSITE" id="PS50222">
    <property type="entry name" value="EF_HAND_2"/>
    <property type="match status" value="1"/>
</dbReference>
<feature type="domain" description="EF-hand" evidence="3">
    <location>
        <begin position="166"/>
        <end position="201"/>
    </location>
</feature>
<dbReference type="Proteomes" id="UP001489004">
    <property type="component" value="Unassembled WGS sequence"/>
</dbReference>
<evidence type="ECO:0000256" key="1">
    <source>
        <dbReference type="ARBA" id="ARBA00022837"/>
    </source>
</evidence>
<dbReference type="SUPFAM" id="SSF47473">
    <property type="entry name" value="EF-hand"/>
    <property type="match status" value="1"/>
</dbReference>
<dbReference type="AlphaFoldDB" id="A0AAW1Q1T9"/>
<keyword evidence="1" id="KW-0106">Calcium</keyword>
<dbReference type="CDD" id="cd00051">
    <property type="entry name" value="EFh"/>
    <property type="match status" value="1"/>
</dbReference>
<protein>
    <recommendedName>
        <fullName evidence="3">EF-hand domain-containing protein</fullName>
    </recommendedName>
</protein>
<proteinExistence type="predicted"/>
<evidence type="ECO:0000313" key="5">
    <source>
        <dbReference type="Proteomes" id="UP001489004"/>
    </source>
</evidence>
<dbReference type="InterPro" id="IPR018247">
    <property type="entry name" value="EF_Hand_1_Ca_BS"/>
</dbReference>